<proteinExistence type="predicted"/>
<dbReference type="Proteomes" id="UP001054837">
    <property type="component" value="Unassembled WGS sequence"/>
</dbReference>
<dbReference type="GO" id="GO:0030686">
    <property type="term" value="C:90S preribosome"/>
    <property type="evidence" value="ECO:0007669"/>
    <property type="project" value="TreeGrafter"/>
</dbReference>
<gene>
    <name evidence="2" type="primary">Nat10</name>
    <name evidence="2" type="ORF">CDAR_428251</name>
</gene>
<dbReference type="GO" id="GO:0005730">
    <property type="term" value="C:nucleolus"/>
    <property type="evidence" value="ECO:0007669"/>
    <property type="project" value="TreeGrafter"/>
</dbReference>
<feature type="domain" description="Possible tRNA binding" evidence="1">
    <location>
        <begin position="13"/>
        <end position="132"/>
    </location>
</feature>
<protein>
    <submittedName>
        <fullName evidence="2">RNA cytidine acetyltransferase</fullName>
    </submittedName>
</protein>
<sequence>MKAEENVSSRNPSNQKAKIKHLLLIRPDQMKSLKKYCQNLQDLHTIIHLVPILTTLYFKNHLQDVNLPRAQEAILLSFGFQYKTAHDVSKDLGLPVIQIHGLLTRTIKKIVNHLSNIIEKCVAEAMENREVTLEPIAQGLNEELLQRSGLLSITKCFKTVSPDALQSSHGFKTQALQSPLLLQAQQEKPSRAELHNTASKPIVIFANHPSMG</sequence>
<accession>A0AAV4WKA9</accession>
<dbReference type="GO" id="GO:1990883">
    <property type="term" value="F:18S rRNA cytidine N-acetyltransferase activity"/>
    <property type="evidence" value="ECO:0007669"/>
    <property type="project" value="TreeGrafter"/>
</dbReference>
<dbReference type="GO" id="GO:0000049">
    <property type="term" value="F:tRNA binding"/>
    <property type="evidence" value="ECO:0007669"/>
    <property type="project" value="TreeGrafter"/>
</dbReference>
<comment type="caution">
    <text evidence="2">The sequence shown here is derived from an EMBL/GenBank/DDBJ whole genome shotgun (WGS) entry which is preliminary data.</text>
</comment>
<dbReference type="GO" id="GO:1904812">
    <property type="term" value="P:rRNA acetylation involved in maturation of SSU-rRNA"/>
    <property type="evidence" value="ECO:0007669"/>
    <property type="project" value="TreeGrafter"/>
</dbReference>
<dbReference type="AlphaFoldDB" id="A0AAV4WKA9"/>
<dbReference type="EMBL" id="BPLQ01014723">
    <property type="protein sequence ID" value="GIY82411.1"/>
    <property type="molecule type" value="Genomic_DNA"/>
</dbReference>
<dbReference type="PANTHER" id="PTHR10925:SF5">
    <property type="entry name" value="RNA CYTIDINE ACETYLTRANSFERASE"/>
    <property type="match status" value="1"/>
</dbReference>
<dbReference type="InterPro" id="IPR027992">
    <property type="entry name" value="tRNA_bind_dom"/>
</dbReference>
<evidence type="ECO:0000259" key="1">
    <source>
        <dbReference type="Pfam" id="PF13725"/>
    </source>
</evidence>
<evidence type="ECO:0000313" key="2">
    <source>
        <dbReference type="EMBL" id="GIY82411.1"/>
    </source>
</evidence>
<organism evidence="2 3">
    <name type="scientific">Caerostris darwini</name>
    <dbReference type="NCBI Taxonomy" id="1538125"/>
    <lineage>
        <taxon>Eukaryota</taxon>
        <taxon>Metazoa</taxon>
        <taxon>Ecdysozoa</taxon>
        <taxon>Arthropoda</taxon>
        <taxon>Chelicerata</taxon>
        <taxon>Arachnida</taxon>
        <taxon>Araneae</taxon>
        <taxon>Araneomorphae</taxon>
        <taxon>Entelegynae</taxon>
        <taxon>Araneoidea</taxon>
        <taxon>Araneidae</taxon>
        <taxon>Caerostris</taxon>
    </lineage>
</organism>
<dbReference type="InterPro" id="IPR032672">
    <property type="entry name" value="TmcA/NAT10/Kre33"/>
</dbReference>
<name>A0AAV4WKA9_9ARAC</name>
<keyword evidence="3" id="KW-1185">Reference proteome</keyword>
<dbReference type="Pfam" id="PF13725">
    <property type="entry name" value="tRNA_bind_2"/>
    <property type="match status" value="1"/>
</dbReference>
<reference evidence="2 3" key="1">
    <citation type="submission" date="2021-06" db="EMBL/GenBank/DDBJ databases">
        <title>Caerostris darwini draft genome.</title>
        <authorList>
            <person name="Kono N."/>
            <person name="Arakawa K."/>
        </authorList>
    </citation>
    <scope>NUCLEOTIDE SEQUENCE [LARGE SCALE GENOMIC DNA]</scope>
</reference>
<dbReference type="PANTHER" id="PTHR10925">
    <property type="entry name" value="N-ACETYLTRANSFERASE 10"/>
    <property type="match status" value="1"/>
</dbReference>
<evidence type="ECO:0000313" key="3">
    <source>
        <dbReference type="Proteomes" id="UP001054837"/>
    </source>
</evidence>